<keyword evidence="5 6" id="KW-0472">Membrane</keyword>
<evidence type="ECO:0000256" key="1">
    <source>
        <dbReference type="ARBA" id="ARBA00004141"/>
    </source>
</evidence>
<dbReference type="InterPro" id="IPR023494">
    <property type="entry name" value="Cyt_c_bgen_Ccs1/CcsB/ResB"/>
</dbReference>
<feature type="transmembrane region" description="Helical" evidence="6">
    <location>
        <begin position="112"/>
        <end position="135"/>
    </location>
</feature>
<organism evidence="8 9">
    <name type="scientific">Jilunia laotingensis</name>
    <dbReference type="NCBI Taxonomy" id="2763675"/>
    <lineage>
        <taxon>Bacteria</taxon>
        <taxon>Pseudomonadati</taxon>
        <taxon>Bacteroidota</taxon>
        <taxon>Bacteroidia</taxon>
        <taxon>Bacteroidales</taxon>
        <taxon>Bacteroidaceae</taxon>
        <taxon>Jilunia</taxon>
    </lineage>
</organism>
<comment type="subcellular location">
    <subcellularLocation>
        <location evidence="1">Membrane</location>
        <topology evidence="1">Multi-pass membrane protein</topology>
    </subcellularLocation>
</comment>
<dbReference type="AlphaFoldDB" id="A0A926IQ30"/>
<dbReference type="RefSeq" id="WP_262433533.1">
    <property type="nucleotide sequence ID" value="NZ_JACRTF010000001.1"/>
</dbReference>
<reference evidence="8" key="1">
    <citation type="submission" date="2020-08" db="EMBL/GenBank/DDBJ databases">
        <title>Genome public.</title>
        <authorList>
            <person name="Liu C."/>
            <person name="Sun Q."/>
        </authorList>
    </citation>
    <scope>NUCLEOTIDE SEQUENCE</scope>
    <source>
        <strain evidence="8">N12</strain>
    </source>
</reference>
<dbReference type="Proteomes" id="UP000651085">
    <property type="component" value="Unassembled WGS sequence"/>
</dbReference>
<dbReference type="EMBL" id="JACRTF010000001">
    <property type="protein sequence ID" value="MBC8592318.1"/>
    <property type="molecule type" value="Genomic_DNA"/>
</dbReference>
<keyword evidence="2 6" id="KW-0812">Transmembrane</keyword>
<dbReference type="PANTHER" id="PTHR31566">
    <property type="entry name" value="CYTOCHROME C BIOGENESIS PROTEIN CCS1, CHLOROPLASTIC"/>
    <property type="match status" value="1"/>
</dbReference>
<evidence type="ECO:0000256" key="5">
    <source>
        <dbReference type="ARBA" id="ARBA00023136"/>
    </source>
</evidence>
<evidence type="ECO:0000313" key="9">
    <source>
        <dbReference type="Proteomes" id="UP000651085"/>
    </source>
</evidence>
<evidence type="ECO:0000256" key="2">
    <source>
        <dbReference type="ARBA" id="ARBA00022692"/>
    </source>
</evidence>
<feature type="transmembrane region" description="Helical" evidence="6">
    <location>
        <begin position="41"/>
        <end position="60"/>
    </location>
</feature>
<evidence type="ECO:0000256" key="4">
    <source>
        <dbReference type="ARBA" id="ARBA00022989"/>
    </source>
</evidence>
<feature type="transmembrane region" description="Helical" evidence="6">
    <location>
        <begin position="72"/>
        <end position="92"/>
    </location>
</feature>
<accession>A0A926IQ30</accession>
<dbReference type="InterPro" id="IPR007816">
    <property type="entry name" value="ResB-like_domain"/>
</dbReference>
<dbReference type="PANTHER" id="PTHR31566:SF5">
    <property type="entry name" value="RESB-LIKE DOMAIN-CONTAINING PROTEIN"/>
    <property type="match status" value="1"/>
</dbReference>
<feature type="transmembrane region" description="Helical" evidence="6">
    <location>
        <begin position="12"/>
        <end position="29"/>
    </location>
</feature>
<comment type="caution">
    <text evidence="8">The sequence shown here is derived from an EMBL/GenBank/DDBJ whole genome shotgun (WGS) entry which is preliminary data.</text>
</comment>
<dbReference type="GO" id="GO:0016020">
    <property type="term" value="C:membrane"/>
    <property type="evidence" value="ECO:0007669"/>
    <property type="project" value="UniProtKB-SubCell"/>
</dbReference>
<evidence type="ECO:0000259" key="7">
    <source>
        <dbReference type="Pfam" id="PF05140"/>
    </source>
</evidence>
<evidence type="ECO:0000313" key="8">
    <source>
        <dbReference type="EMBL" id="MBC8592318.1"/>
    </source>
</evidence>
<protein>
    <submittedName>
        <fullName evidence="8">Cytochrome c biogenesis protein ResB</fullName>
    </submittedName>
</protein>
<keyword evidence="3" id="KW-0201">Cytochrome c-type biogenesis</keyword>
<name>A0A926IQ30_9BACT</name>
<keyword evidence="9" id="KW-1185">Reference proteome</keyword>
<feature type="transmembrane region" description="Helical" evidence="6">
    <location>
        <begin position="147"/>
        <end position="168"/>
    </location>
</feature>
<feature type="domain" description="ResB-like" evidence="7">
    <location>
        <begin position="321"/>
        <end position="367"/>
    </location>
</feature>
<proteinExistence type="predicted"/>
<sequence length="414" mass="47302">MWQKPWGYKEGFVLCGGLFLIGILWQITLGKCTLSFLVWPVNVWVGTAYVLLLLSLYVFFRKYYLIRWMSSYQAAIPAMISLVMMTVVMGLIRQIRPEASVTGVESWLGFSQMLSACSFVLLFLWFITLLGMVILRRMHHFAWKRDIPFLLNHLGLFLALAGAVLGSADMQRLEMTAQTGKAEWRAFNRQKEMQELPLAVELHDFSIDEYPPKLMLIDNESGKALPAGQPANLLVEEDFRQGSLVDWEIEVTEKLPMAASVATEDTLKFVDFHSIGAAYAVYVKAKNTESGEQREGWVSCGSFMFPYKALRLNQKMSLIMPEREPRRFASDVTVYTQSGALEKATIEVNRPFEIDGWKIYQLSYDESKGRWSDISVFELVRDPWLPVVYAGIWMMIVGAVCMFALSHTRKEEKA</sequence>
<feature type="transmembrane region" description="Helical" evidence="6">
    <location>
        <begin position="384"/>
        <end position="405"/>
    </location>
</feature>
<evidence type="ECO:0000256" key="3">
    <source>
        <dbReference type="ARBA" id="ARBA00022748"/>
    </source>
</evidence>
<dbReference type="GO" id="GO:0017004">
    <property type="term" value="P:cytochrome complex assembly"/>
    <property type="evidence" value="ECO:0007669"/>
    <property type="project" value="UniProtKB-KW"/>
</dbReference>
<evidence type="ECO:0000256" key="6">
    <source>
        <dbReference type="SAM" id="Phobius"/>
    </source>
</evidence>
<dbReference type="Pfam" id="PF05140">
    <property type="entry name" value="ResB"/>
    <property type="match status" value="1"/>
</dbReference>
<keyword evidence="4 6" id="KW-1133">Transmembrane helix</keyword>
<gene>
    <name evidence="8" type="ORF">H8744_03490</name>
</gene>